<feature type="compositionally biased region" description="Low complexity" evidence="1">
    <location>
        <begin position="363"/>
        <end position="372"/>
    </location>
</feature>
<dbReference type="SUPFAM" id="SSF52799">
    <property type="entry name" value="(Phosphotyrosine protein) phosphatases II"/>
    <property type="match status" value="1"/>
</dbReference>
<dbReference type="Proteomes" id="UP000682733">
    <property type="component" value="Unassembled WGS sequence"/>
</dbReference>
<evidence type="ECO:0000313" key="6">
    <source>
        <dbReference type="Proteomes" id="UP000682733"/>
    </source>
</evidence>
<dbReference type="AlphaFoldDB" id="A0A8S2NDU7"/>
<dbReference type="PRINTS" id="PR00700">
    <property type="entry name" value="PRTYPHPHTASE"/>
</dbReference>
<name>A0A8S2NDU7_9BILA</name>
<feature type="compositionally biased region" description="Basic and acidic residues" evidence="1">
    <location>
        <begin position="566"/>
        <end position="575"/>
    </location>
</feature>
<protein>
    <recommendedName>
        <fullName evidence="7">Protein tyrosine phosphatase</fullName>
    </recommendedName>
</protein>
<feature type="compositionally biased region" description="Polar residues" evidence="1">
    <location>
        <begin position="373"/>
        <end position="384"/>
    </location>
</feature>
<evidence type="ECO:0000256" key="1">
    <source>
        <dbReference type="SAM" id="MobiDB-lite"/>
    </source>
</evidence>
<feature type="region of interest" description="Disordered" evidence="1">
    <location>
        <begin position="360"/>
        <end position="392"/>
    </location>
</feature>
<dbReference type="InterPro" id="IPR000387">
    <property type="entry name" value="Tyr_Pase_dom"/>
</dbReference>
<evidence type="ECO:0008006" key="7">
    <source>
        <dbReference type="Google" id="ProtNLM"/>
    </source>
</evidence>
<dbReference type="SMART" id="SM00194">
    <property type="entry name" value="PTPc"/>
    <property type="match status" value="1"/>
</dbReference>
<dbReference type="PROSITE" id="PS50055">
    <property type="entry name" value="TYR_PHOSPHATASE_PTP"/>
    <property type="match status" value="1"/>
</dbReference>
<dbReference type="EMBL" id="CAJNOK010013443">
    <property type="protein sequence ID" value="CAF1184555.1"/>
    <property type="molecule type" value="Genomic_DNA"/>
</dbReference>
<reference evidence="5" key="1">
    <citation type="submission" date="2021-02" db="EMBL/GenBank/DDBJ databases">
        <authorList>
            <person name="Nowell W R."/>
        </authorList>
    </citation>
    <scope>NUCLEOTIDE SEQUENCE</scope>
</reference>
<dbReference type="PROSITE" id="PS00383">
    <property type="entry name" value="TYR_PHOSPHATASE_1"/>
    <property type="match status" value="1"/>
</dbReference>
<evidence type="ECO:0000259" key="3">
    <source>
        <dbReference type="PROSITE" id="PS50056"/>
    </source>
</evidence>
<dbReference type="Gene3D" id="3.90.190.10">
    <property type="entry name" value="Protein tyrosine phosphatase superfamily"/>
    <property type="match status" value="1"/>
</dbReference>
<evidence type="ECO:0000259" key="2">
    <source>
        <dbReference type="PROSITE" id="PS50055"/>
    </source>
</evidence>
<feature type="compositionally biased region" description="Polar residues" evidence="1">
    <location>
        <begin position="277"/>
        <end position="306"/>
    </location>
</feature>
<dbReference type="Proteomes" id="UP000677228">
    <property type="component" value="Unassembled WGS sequence"/>
</dbReference>
<dbReference type="InterPro" id="IPR029021">
    <property type="entry name" value="Prot-tyrosine_phosphatase-like"/>
</dbReference>
<dbReference type="PANTHER" id="PTHR19134:SF449">
    <property type="entry name" value="TYROSINE-PROTEIN PHOSPHATASE 1"/>
    <property type="match status" value="1"/>
</dbReference>
<dbReference type="PANTHER" id="PTHR19134">
    <property type="entry name" value="RECEPTOR-TYPE TYROSINE-PROTEIN PHOSPHATASE"/>
    <property type="match status" value="1"/>
</dbReference>
<proteinExistence type="predicted"/>
<feature type="compositionally biased region" description="Polar residues" evidence="1">
    <location>
        <begin position="227"/>
        <end position="250"/>
    </location>
</feature>
<accession>A0A8S2NDU7</accession>
<dbReference type="PROSITE" id="PS50056">
    <property type="entry name" value="TYR_PHOSPHATASE_2"/>
    <property type="match status" value="1"/>
</dbReference>
<feature type="non-terminal residue" evidence="5">
    <location>
        <position position="1"/>
    </location>
</feature>
<sequence>DLLNKNRYIAAQGPTEESLNDFIRMIWGLQITSIICTANEIEGGRYKFKRYWPEDTNPIVSGDYRISKNDSREKTFTCNNYEIRPLTISYGNKQHHVLLYHFLHWQDHDTPNEEESILELLDRLYKDRNLAPDTPILVHCSAGCGRTGTVIAIDLCRTIVNGEVPLNSEEYQTEPVYKIATHIRQFRIALIQTVKQYYFVYKMLLFIIKNNSGYSEEQHLSFANYQDTDENSVQQRHQISNKTSPPSSSEYQRRRPSEPSQIIRLQSVPLSRRRNANDSPSPTTPVTPEFFNSKQPPFSSSSTTSENLDLNKLNELSIQSQSVLPQTERQQIQVKLDESIKLGQISLGVKMGNCANCVQAQHSPPTSRRSTTLSNRQQHHTSSIPNYNRRSSLSSYYNPNSINLDDLILETLHLIRTVVDTDQEPRAMLIVSRIANREDNWIDVVNALIERIPLDDPLGPTVIALLLDECSLPSKELLQQLILRICSNNHLRCKTITCMIQDLIQTEQKQKSIIPSIENCVGHVNSSHDALVPLKTTGDDALMYLNDTQQQQSKTKVHDFPSLPKQETDENDSHEYSLPSPSSSFKRYLLKRSSNTSSDHDTNRKLSYSKNDNQTCSIDLHRERNTLVVLGCLAEKLVGPTSSAMLNTQALDYIIDRVYIGIYCMNVIKPHNNQQYNGILKTVLFALIAIEKFSQTSESKHILLNAMTVKNDNDGEDYHDYQQEGLKKTEKTEVVLEYFEQWCTSTDCLKRQIGFYAQWLLDNVFILKHRRFSYENINLKSINVMLNDKDVSEYLKIGPNGLEARSDTVSFESVRCTYHVNSDCWYYEVLIVTDGGKYGDVMV</sequence>
<dbReference type="EMBL" id="CAJOBA010034973">
    <property type="protein sequence ID" value="CAF3995716.1"/>
    <property type="molecule type" value="Genomic_DNA"/>
</dbReference>
<dbReference type="InterPro" id="IPR043136">
    <property type="entry name" value="B30.2/SPRY_sf"/>
</dbReference>
<dbReference type="SMART" id="SM00404">
    <property type="entry name" value="PTPc_motif"/>
    <property type="match status" value="1"/>
</dbReference>
<dbReference type="GO" id="GO:0004725">
    <property type="term" value="F:protein tyrosine phosphatase activity"/>
    <property type="evidence" value="ECO:0007669"/>
    <property type="project" value="InterPro"/>
</dbReference>
<evidence type="ECO:0000313" key="5">
    <source>
        <dbReference type="EMBL" id="CAF3995716.1"/>
    </source>
</evidence>
<feature type="domain" description="Tyrosine specific protein phosphatases" evidence="3">
    <location>
        <begin position="115"/>
        <end position="198"/>
    </location>
</feature>
<dbReference type="InterPro" id="IPR050348">
    <property type="entry name" value="Protein-Tyr_Phosphatase"/>
</dbReference>
<evidence type="ECO:0000313" key="4">
    <source>
        <dbReference type="EMBL" id="CAF1184555.1"/>
    </source>
</evidence>
<gene>
    <name evidence="4" type="ORF">OVA965_LOCUS23230</name>
    <name evidence="5" type="ORF">TMI583_LOCUS23947</name>
</gene>
<dbReference type="Pfam" id="PF00102">
    <property type="entry name" value="Y_phosphatase"/>
    <property type="match status" value="1"/>
</dbReference>
<dbReference type="InterPro" id="IPR003595">
    <property type="entry name" value="Tyr_Pase_cat"/>
</dbReference>
<feature type="domain" description="Tyrosine-protein phosphatase" evidence="2">
    <location>
        <begin position="1"/>
        <end position="207"/>
    </location>
</feature>
<dbReference type="InterPro" id="IPR000242">
    <property type="entry name" value="PTP_cat"/>
</dbReference>
<dbReference type="InterPro" id="IPR016130">
    <property type="entry name" value="Tyr_Pase_AS"/>
</dbReference>
<feature type="region of interest" description="Disordered" evidence="1">
    <location>
        <begin position="550"/>
        <end position="583"/>
    </location>
</feature>
<comment type="caution">
    <text evidence="5">The sequence shown here is derived from an EMBL/GenBank/DDBJ whole genome shotgun (WGS) entry which is preliminary data.</text>
</comment>
<dbReference type="Gene3D" id="2.60.120.920">
    <property type="match status" value="1"/>
</dbReference>
<feature type="region of interest" description="Disordered" evidence="1">
    <location>
        <begin position="227"/>
        <end position="306"/>
    </location>
</feature>
<organism evidence="5 6">
    <name type="scientific">Didymodactylos carnosus</name>
    <dbReference type="NCBI Taxonomy" id="1234261"/>
    <lineage>
        <taxon>Eukaryota</taxon>
        <taxon>Metazoa</taxon>
        <taxon>Spiralia</taxon>
        <taxon>Gnathifera</taxon>
        <taxon>Rotifera</taxon>
        <taxon>Eurotatoria</taxon>
        <taxon>Bdelloidea</taxon>
        <taxon>Philodinida</taxon>
        <taxon>Philodinidae</taxon>
        <taxon>Didymodactylos</taxon>
    </lineage>
</organism>